<proteinExistence type="predicted"/>
<organism evidence="2 3">
    <name type="scientific">Theileria equi strain WA</name>
    <dbReference type="NCBI Taxonomy" id="1537102"/>
    <lineage>
        <taxon>Eukaryota</taxon>
        <taxon>Sar</taxon>
        <taxon>Alveolata</taxon>
        <taxon>Apicomplexa</taxon>
        <taxon>Aconoidasida</taxon>
        <taxon>Piroplasmida</taxon>
        <taxon>Theileriidae</taxon>
        <taxon>Theileria</taxon>
    </lineage>
</organism>
<comment type="caution">
    <text evidence="2">The sequence shown here is derived from an EMBL/GenBank/DDBJ whole genome shotgun (WGS) entry which is preliminary data.</text>
</comment>
<dbReference type="VEuPathDB" id="PiroplasmaDB:BEWA_046080"/>
<sequence>MNFIAIFIPLFLLVRAEITPCTLDLLKPDDIVALTSDLENGPLKLKLIVAISGYPITKIAIGNILLWEGRSFIKHCDTVTLYYKGQKIFLTNISVRGLNGVHNEYFEIMSGNSYRRISQMGYNDKVSETIGDNMEAIDLDISTIEEQSKFSIDTVDEDGQVSRVFSPEFGFTCTEVKDGEETLWIAEDEETAPIVVVYGDGCCIFVRIFVSHPVNNAKNILLKNEGGTWISIETDNCQCNSQGCISCKKYENLRCIAQTESNSKV</sequence>
<dbReference type="KEGG" id="beq:BEWA_046080"/>
<keyword evidence="1" id="KW-0732">Signal</keyword>
<keyword evidence="3" id="KW-1185">Reference proteome</keyword>
<dbReference type="InterPro" id="IPR007480">
    <property type="entry name" value="DUF529"/>
</dbReference>
<evidence type="ECO:0000256" key="1">
    <source>
        <dbReference type="SAM" id="SignalP"/>
    </source>
</evidence>
<dbReference type="GeneID" id="15804060"/>
<protein>
    <submittedName>
        <fullName evidence="2">Signal peptide containing protein</fullName>
    </submittedName>
</protein>
<name>L1LA62_THEEQ</name>
<dbReference type="Pfam" id="PF04385">
    <property type="entry name" value="FAINT"/>
    <property type="match status" value="1"/>
</dbReference>
<reference evidence="2 3" key="1">
    <citation type="journal article" date="2012" name="BMC Genomics">
        <title>Comparative genomic analysis and phylogenetic position of Theileria equi.</title>
        <authorList>
            <person name="Kappmeyer L.S."/>
            <person name="Thiagarajan M."/>
            <person name="Herndon D.R."/>
            <person name="Ramsay J.D."/>
            <person name="Caler E."/>
            <person name="Djikeng A."/>
            <person name="Gillespie J.J."/>
            <person name="Lau A.O."/>
            <person name="Roalson E.H."/>
            <person name="Silva J.C."/>
            <person name="Silva M.G."/>
            <person name="Suarez C.E."/>
            <person name="Ueti M.W."/>
            <person name="Nene V.M."/>
            <person name="Mealey R.H."/>
            <person name="Knowles D.P."/>
            <person name="Brayton K.A."/>
        </authorList>
    </citation>
    <scope>NUCLEOTIDE SEQUENCE [LARGE SCALE GENOMIC DNA]</scope>
    <source>
        <strain evidence="2 3">WA</strain>
    </source>
</reference>
<evidence type="ECO:0000313" key="3">
    <source>
        <dbReference type="Proteomes" id="UP000031512"/>
    </source>
</evidence>
<feature type="chain" id="PRO_5003952359" evidence="1">
    <location>
        <begin position="17"/>
        <end position="265"/>
    </location>
</feature>
<dbReference type="AlphaFoldDB" id="L1LA62"/>
<dbReference type="EMBL" id="ACOU01000007">
    <property type="protein sequence ID" value="EKX72144.1"/>
    <property type="molecule type" value="Genomic_DNA"/>
</dbReference>
<feature type="signal peptide" evidence="1">
    <location>
        <begin position="1"/>
        <end position="16"/>
    </location>
</feature>
<dbReference type="RefSeq" id="XP_004831596.1">
    <property type="nucleotide sequence ID" value="XM_004831539.1"/>
</dbReference>
<gene>
    <name evidence="2" type="ORF">BEWA_046080</name>
</gene>
<evidence type="ECO:0000313" key="2">
    <source>
        <dbReference type="EMBL" id="EKX72144.1"/>
    </source>
</evidence>
<accession>L1LA62</accession>
<dbReference type="Proteomes" id="UP000031512">
    <property type="component" value="Unassembled WGS sequence"/>
</dbReference>